<dbReference type="EMBL" id="CP058909">
    <property type="protein sequence ID" value="QLH80531.1"/>
    <property type="molecule type" value="Genomic_DNA"/>
</dbReference>
<dbReference type="KEGG" id="hpel:HZS54_02290"/>
<feature type="transmembrane region" description="Helical" evidence="11">
    <location>
        <begin position="187"/>
        <end position="209"/>
    </location>
</feature>
<dbReference type="PANTHER" id="PTHR14269:SF11">
    <property type="entry name" value="CDP-DIACYLGLYCEROL--GLYCEROL-3-PHOSPHATE 3-PHOSPHATIDYLTRANSFERASE"/>
    <property type="match status" value="1"/>
</dbReference>
<dbReference type="GO" id="GO:0016020">
    <property type="term" value="C:membrane"/>
    <property type="evidence" value="ECO:0007669"/>
    <property type="project" value="UniProtKB-SubCell"/>
</dbReference>
<keyword evidence="5 11" id="KW-1133">Transmembrane helix</keyword>
<keyword evidence="4 11" id="KW-0812">Transmembrane</keyword>
<feature type="transmembrane region" description="Helical" evidence="11">
    <location>
        <begin position="93"/>
        <end position="120"/>
    </location>
</feature>
<name>A0A7D5T1M9_9EURY</name>
<dbReference type="AlphaFoldDB" id="A0A7D5T1M9"/>
<dbReference type="GO" id="GO:0016780">
    <property type="term" value="F:phosphotransferase activity, for other substituted phosphate groups"/>
    <property type="evidence" value="ECO:0007669"/>
    <property type="project" value="InterPro"/>
</dbReference>
<gene>
    <name evidence="12" type="ORF">HZS54_02290</name>
</gene>
<evidence type="ECO:0000256" key="7">
    <source>
        <dbReference type="ARBA" id="ARBA00023136"/>
    </source>
</evidence>
<evidence type="ECO:0000313" key="12">
    <source>
        <dbReference type="EMBL" id="QLH80531.1"/>
    </source>
</evidence>
<dbReference type="Proteomes" id="UP000509346">
    <property type="component" value="Chromosome"/>
</dbReference>
<keyword evidence="13" id="KW-1185">Reference proteome</keyword>
<dbReference type="InterPro" id="IPR050324">
    <property type="entry name" value="CDP-alcohol_PTase-I"/>
</dbReference>
<dbReference type="PROSITE" id="PS00379">
    <property type="entry name" value="CDP_ALCOHOL_P_TRANSF"/>
    <property type="match status" value="1"/>
</dbReference>
<keyword evidence="6" id="KW-0443">Lipid metabolism</keyword>
<feature type="transmembrane region" description="Helical" evidence="11">
    <location>
        <begin position="156"/>
        <end position="175"/>
    </location>
</feature>
<dbReference type="PANTHER" id="PTHR14269">
    <property type="entry name" value="CDP-DIACYLGLYCEROL--GLYCEROL-3-PHOSPHATE 3-PHOSPHATIDYLTRANSFERASE-RELATED"/>
    <property type="match status" value="1"/>
</dbReference>
<evidence type="ECO:0000256" key="11">
    <source>
        <dbReference type="SAM" id="Phobius"/>
    </source>
</evidence>
<dbReference type="RefSeq" id="WP_179920358.1">
    <property type="nucleotide sequence ID" value="NZ_CP058909.1"/>
</dbReference>
<evidence type="ECO:0000256" key="10">
    <source>
        <dbReference type="RuleBase" id="RU003750"/>
    </source>
</evidence>
<evidence type="ECO:0000256" key="8">
    <source>
        <dbReference type="ARBA" id="ARBA00023209"/>
    </source>
</evidence>
<keyword evidence="9" id="KW-1208">Phospholipid metabolism</keyword>
<dbReference type="InterPro" id="IPR000462">
    <property type="entry name" value="CDP-OH_P_trans"/>
</dbReference>
<comment type="subcellular location">
    <subcellularLocation>
        <location evidence="1">Membrane</location>
        <topology evidence="1">Multi-pass membrane protein</topology>
    </subcellularLocation>
</comment>
<organism evidence="12 13">
    <name type="scientific">Halosimplex pelagicum</name>
    <dbReference type="NCBI Taxonomy" id="869886"/>
    <lineage>
        <taxon>Archaea</taxon>
        <taxon>Methanobacteriati</taxon>
        <taxon>Methanobacteriota</taxon>
        <taxon>Stenosarchaea group</taxon>
        <taxon>Halobacteria</taxon>
        <taxon>Halobacteriales</taxon>
        <taxon>Haloarculaceae</taxon>
        <taxon>Halosimplex</taxon>
    </lineage>
</organism>
<dbReference type="GeneID" id="56081381"/>
<dbReference type="InterPro" id="IPR048254">
    <property type="entry name" value="CDP_ALCOHOL_P_TRANSF_CS"/>
</dbReference>
<evidence type="ECO:0000256" key="5">
    <source>
        <dbReference type="ARBA" id="ARBA00022989"/>
    </source>
</evidence>
<dbReference type="InterPro" id="IPR043130">
    <property type="entry name" value="CDP-OH_PTrfase_TM_dom"/>
</dbReference>
<evidence type="ECO:0000256" key="9">
    <source>
        <dbReference type="ARBA" id="ARBA00023264"/>
    </source>
</evidence>
<proteinExistence type="inferred from homology"/>
<evidence type="ECO:0000313" key="13">
    <source>
        <dbReference type="Proteomes" id="UP000509346"/>
    </source>
</evidence>
<evidence type="ECO:0000256" key="4">
    <source>
        <dbReference type="ARBA" id="ARBA00022692"/>
    </source>
</evidence>
<dbReference type="Pfam" id="PF01066">
    <property type="entry name" value="CDP-OH_P_transf"/>
    <property type="match status" value="1"/>
</dbReference>
<accession>A0A7D5T1M9</accession>
<reference evidence="12 13" key="1">
    <citation type="submission" date="2020-07" db="EMBL/GenBank/DDBJ databases">
        <title>Halosimplex litoreum sp. nov. and Halosimplex rubrum sp. nov., isolated from different salt environments.</title>
        <authorList>
            <person name="Cui H."/>
        </authorList>
    </citation>
    <scope>NUCLEOTIDE SEQUENCE [LARGE SCALE GENOMIC DNA]</scope>
    <source>
        <strain evidence="12 13">R2</strain>
    </source>
</reference>
<evidence type="ECO:0000256" key="2">
    <source>
        <dbReference type="ARBA" id="ARBA00022516"/>
    </source>
</evidence>
<feature type="transmembrane region" description="Helical" evidence="11">
    <location>
        <begin position="12"/>
        <end position="32"/>
    </location>
</feature>
<dbReference type="GO" id="GO:0046474">
    <property type="term" value="P:glycerophospholipid biosynthetic process"/>
    <property type="evidence" value="ECO:0007669"/>
    <property type="project" value="TreeGrafter"/>
</dbReference>
<feature type="transmembrane region" description="Helical" evidence="11">
    <location>
        <begin position="132"/>
        <end position="150"/>
    </location>
</feature>
<comment type="similarity">
    <text evidence="10">Belongs to the CDP-alcohol phosphatidyltransferase class-I family.</text>
</comment>
<evidence type="ECO:0000256" key="1">
    <source>
        <dbReference type="ARBA" id="ARBA00004141"/>
    </source>
</evidence>
<dbReference type="Gene3D" id="1.20.120.1760">
    <property type="match status" value="1"/>
</dbReference>
<evidence type="ECO:0000256" key="6">
    <source>
        <dbReference type="ARBA" id="ARBA00023098"/>
    </source>
</evidence>
<keyword evidence="2" id="KW-0444">Lipid biosynthesis</keyword>
<keyword evidence="8" id="KW-0594">Phospholipid biosynthesis</keyword>
<keyword evidence="7 11" id="KW-0472">Membrane</keyword>
<keyword evidence="3 10" id="KW-0808">Transferase</keyword>
<sequence>MDIDWRARAGEVWTVPNLISLSRLPLVAGIVFTLDSPVRYALFALVVLSDGVDGWVARRLDQTTELGALLDPALDKLTALVLVAALFPRTDLALAYLAFFFARDAFVVALVPLVPFLAFETEKVKARLPGKVVTNLQFLAMVAMLVPAAAATEALLWALAVASAVAITDYVVFVAREQTDRAWVHDWRGVAVAAVAVTLTFAVVVQSLLAEQLAEALAALPVLVPT</sequence>
<evidence type="ECO:0000256" key="3">
    <source>
        <dbReference type="ARBA" id="ARBA00022679"/>
    </source>
</evidence>
<dbReference type="OrthoDB" id="240858at2157"/>
<protein>
    <submittedName>
        <fullName evidence="12">CDP-alcohol phosphatidyltransferase family protein</fullName>
    </submittedName>
</protein>